<dbReference type="GO" id="GO:0042597">
    <property type="term" value="C:periplasmic space"/>
    <property type="evidence" value="ECO:0007669"/>
    <property type="project" value="InterPro"/>
</dbReference>
<dbReference type="InterPro" id="IPR023155">
    <property type="entry name" value="Cyt_c-552/4"/>
</dbReference>
<dbReference type="SUPFAM" id="SSF48452">
    <property type="entry name" value="TPR-like"/>
    <property type="match status" value="1"/>
</dbReference>
<dbReference type="AlphaFoldDB" id="A0A381U6B6"/>
<dbReference type="PANTHER" id="PTHR35038">
    <property type="entry name" value="DISSIMILATORY SULFITE REDUCTASE SIRA"/>
    <property type="match status" value="1"/>
</dbReference>
<dbReference type="Pfam" id="PF09699">
    <property type="entry name" value="Paired_CXXCH_1"/>
    <property type="match status" value="1"/>
</dbReference>
<dbReference type="Pfam" id="PF13181">
    <property type="entry name" value="TPR_8"/>
    <property type="match status" value="1"/>
</dbReference>
<dbReference type="InterPro" id="IPR036280">
    <property type="entry name" value="Multihaem_cyt_sf"/>
</dbReference>
<dbReference type="InterPro" id="IPR011989">
    <property type="entry name" value="ARM-like"/>
</dbReference>
<reference evidence="4" key="1">
    <citation type="submission" date="2018-05" db="EMBL/GenBank/DDBJ databases">
        <authorList>
            <person name="Lanie J.A."/>
            <person name="Ng W.-L."/>
            <person name="Kazmierczak K.M."/>
            <person name="Andrzejewski T.M."/>
            <person name="Davidsen T.M."/>
            <person name="Wayne K.J."/>
            <person name="Tettelin H."/>
            <person name="Glass J.I."/>
            <person name="Rusch D."/>
            <person name="Podicherti R."/>
            <person name="Tsui H.-C.T."/>
            <person name="Winkler M.E."/>
        </authorList>
    </citation>
    <scope>NUCLEOTIDE SEQUENCE</scope>
</reference>
<gene>
    <name evidence="4" type="ORF">METZ01_LOCUS76155</name>
</gene>
<evidence type="ECO:0000259" key="2">
    <source>
        <dbReference type="Pfam" id="PF09699"/>
    </source>
</evidence>
<dbReference type="InterPro" id="IPR051829">
    <property type="entry name" value="Multiheme_Cytochr_ET"/>
</dbReference>
<dbReference type="InterPro" id="IPR011990">
    <property type="entry name" value="TPR-like_helical_dom_sf"/>
</dbReference>
<dbReference type="PANTHER" id="PTHR35038:SF8">
    <property type="entry name" value="C-TYPE POLYHEME CYTOCHROME OMCC"/>
    <property type="match status" value="1"/>
</dbReference>
<dbReference type="GO" id="GO:0042279">
    <property type="term" value="F:nitrite reductase (cytochrome, ammonia-forming) activity"/>
    <property type="evidence" value="ECO:0007669"/>
    <property type="project" value="InterPro"/>
</dbReference>
<organism evidence="4">
    <name type="scientific">marine metagenome</name>
    <dbReference type="NCBI Taxonomy" id="408172"/>
    <lineage>
        <taxon>unclassified sequences</taxon>
        <taxon>metagenomes</taxon>
        <taxon>ecological metagenomes</taxon>
    </lineage>
</organism>
<dbReference type="InterPro" id="IPR010177">
    <property type="entry name" value="Paired_CXXCH_1"/>
</dbReference>
<dbReference type="InterPro" id="IPR003321">
    <property type="entry name" value="Cyt_c552"/>
</dbReference>
<dbReference type="Gene3D" id="1.25.40.10">
    <property type="entry name" value="Tetratricopeptide repeat domain"/>
    <property type="match status" value="1"/>
</dbReference>
<dbReference type="Pfam" id="PF13435">
    <property type="entry name" value="Cytochrome_C554"/>
    <property type="match status" value="2"/>
</dbReference>
<dbReference type="SMART" id="SM00028">
    <property type="entry name" value="TPR"/>
    <property type="match status" value="4"/>
</dbReference>
<dbReference type="Pfam" id="PF13176">
    <property type="entry name" value="TPR_7"/>
    <property type="match status" value="1"/>
</dbReference>
<feature type="domain" description="Cytochrome c-552/4" evidence="3">
    <location>
        <begin position="167"/>
        <end position="206"/>
    </location>
</feature>
<dbReference type="EMBL" id="UINC01005748">
    <property type="protein sequence ID" value="SVA23301.1"/>
    <property type="molecule type" value="Genomic_DNA"/>
</dbReference>
<protein>
    <submittedName>
        <fullName evidence="4">Uncharacterized protein</fullName>
    </submittedName>
</protein>
<dbReference type="SUPFAM" id="SSF48695">
    <property type="entry name" value="Multiheme cytochromes"/>
    <property type="match status" value="1"/>
</dbReference>
<feature type="domain" description="Cytochrome c-552/4" evidence="3">
    <location>
        <begin position="33"/>
        <end position="58"/>
    </location>
</feature>
<dbReference type="Gene3D" id="1.10.1130.10">
    <property type="entry name" value="Flavocytochrome C3, Chain A"/>
    <property type="match status" value="2"/>
</dbReference>
<accession>A0A381U6B6</accession>
<name>A0A381U6B6_9ZZZZ</name>
<evidence type="ECO:0000256" key="1">
    <source>
        <dbReference type="ARBA" id="ARBA00022729"/>
    </source>
</evidence>
<evidence type="ECO:0000313" key="4">
    <source>
        <dbReference type="EMBL" id="SVA23301.1"/>
    </source>
</evidence>
<dbReference type="CDD" id="cd08168">
    <property type="entry name" value="Cytochrom_C3"/>
    <property type="match status" value="1"/>
</dbReference>
<evidence type="ECO:0000259" key="3">
    <source>
        <dbReference type="Pfam" id="PF13435"/>
    </source>
</evidence>
<feature type="domain" description="Doubled CXXCH motif" evidence="2">
    <location>
        <begin position="285"/>
        <end position="311"/>
    </location>
</feature>
<sequence>MASAALFLGGCELPDDHLTRSSALTEYVGSDSCGTCHATQYQSWLTSHHAKSMQPATSESVLGNFDEAAFSHGGIETLFREIDGRYIVQTKSAEGTYKEFTIAYTFGVDPLQQYLIELDDGRYQAFDIAWDTLRQQWFHLSPVLEHGSASSEIETVPEGVHWASRGFNWNRQCADCHSTNVQVGSTNGGYETRFDAHNVACEACHGAGLPHTNDTSKPYADVACAPCHSRRSQIAEGFQPPDQLLDYYVPAPTIRPLYFDDGQIRDEVYVYGSFLQSRMHMAGVTCSDCHAPHSARLRSSGTALCLRCHNENPPNNFQDAVGNFDTPQHHMHPVTPIECVDCHMPKRTYMQIDDRHDHSLRVPRPDLSIKYGTPNACSNCHDEDDEWAMQQIIQYHGYRRRSHFSETLLSGSRRHFDAERDLAELAKDPEQPPMARANALLLLSGYESGYSAEAVAVGLNDPEPLVRLHALQSIGRLHQNKRHDALKRLLSDPIKAIRTDVARIAVDYLSDFTEPSERTLLLSVLEEYMAIQTQRTDLPEAHTNLATISIALGQFDAAEKQLRNALAIEPEWIPGLVNLADLYRRVGRDSEAGDILEKAIAIKPPIAEAQIAYGMWLIRSGRLSDALNQFQRSYELEPEGLRNGYLYALALKENNNRKKAIKVAELAVDRFGDHRILLELLATMYRDAESFDEALRYATRLEERFGGDVYRTLRAQMLLAIRKRDGSS</sequence>
<dbReference type="PROSITE" id="PS50005">
    <property type="entry name" value="TPR"/>
    <property type="match status" value="2"/>
</dbReference>
<keyword evidence="1" id="KW-0732">Signal</keyword>
<dbReference type="Gene3D" id="1.25.10.10">
    <property type="entry name" value="Leucine-rich Repeat Variant"/>
    <property type="match status" value="1"/>
</dbReference>
<proteinExistence type="predicted"/>
<dbReference type="Pfam" id="PF02335">
    <property type="entry name" value="Cytochrom_C552"/>
    <property type="match status" value="1"/>
</dbReference>
<dbReference type="InterPro" id="IPR019734">
    <property type="entry name" value="TPR_rpt"/>
</dbReference>